<dbReference type="EMBL" id="CP039712">
    <property type="protein sequence ID" value="QCI86723.1"/>
    <property type="molecule type" value="Genomic_DNA"/>
</dbReference>
<sequence length="494" mass="58541">MLLPSRTQKFVDLINETHIQAVSIDYLLKKYKISFPTLERFVNELDKIIYPSYFILTTKELSLCLSRHHSSDSCIAKILQNSFEYNLLIKIFFNETYTISSLSEALFVSESTVKRTMKDINLNLTPLNFKISTKPLRVNGDETKLRHFFIIIIKEMYGLENLPFKKEDLDFIKDFYKQFHSIFGLPYSQQDLLNYQLFSLVALQRELNGHTISTPSKIVEERKALIDSISLDYPNVESNHYKGVPLCKIFYFLLSDGFYTPIKALNSTDSFTNQIHNFIEEIEYIFLYSYSEENKNIITKKIHEIVFGYLSMPDHYHTANNYYEKFFYHNDFFIEKMNSIFKLIFEKNFPNASQNSMYMLFFTMIVETDQLLSSFMKNIEPTKILIYFNFDPTFNLYIKNKLELTLSGKNEISILTGEHSFENIDVFFRNYDIIITNHFFDDFPSFENIITVSHFLSKTDNEKIKQMNDKITKEKFNRMSDEMYERANELIKPL</sequence>
<organism evidence="4 5">
    <name type="scientific">Vagococcus zengguangii</name>
    <dbReference type="NCBI Taxonomy" id="2571750"/>
    <lineage>
        <taxon>Bacteria</taxon>
        <taxon>Bacillati</taxon>
        <taxon>Bacillota</taxon>
        <taxon>Bacilli</taxon>
        <taxon>Lactobacillales</taxon>
        <taxon>Enterococcaceae</taxon>
        <taxon>Vagococcus</taxon>
    </lineage>
</organism>
<evidence type="ECO:0000313" key="5">
    <source>
        <dbReference type="Proteomes" id="UP000298615"/>
    </source>
</evidence>
<dbReference type="AlphaFoldDB" id="A0A4D7CTX8"/>
<dbReference type="KEGG" id="vao:FA707_06975"/>
<dbReference type="InterPro" id="IPR007737">
    <property type="entry name" value="Mga_HTH"/>
</dbReference>
<evidence type="ECO:0000259" key="3">
    <source>
        <dbReference type="Pfam" id="PF05043"/>
    </source>
</evidence>
<keyword evidence="1" id="KW-0805">Transcription regulation</keyword>
<dbReference type="PANTHER" id="PTHR30185">
    <property type="entry name" value="CRYPTIC BETA-GLUCOSIDE BGL OPERON ANTITERMINATOR"/>
    <property type="match status" value="1"/>
</dbReference>
<evidence type="ECO:0000256" key="1">
    <source>
        <dbReference type="ARBA" id="ARBA00023015"/>
    </source>
</evidence>
<keyword evidence="5" id="KW-1185">Reference proteome</keyword>
<dbReference type="InterPro" id="IPR050661">
    <property type="entry name" value="BglG_antiterminators"/>
</dbReference>
<dbReference type="Pfam" id="PF05043">
    <property type="entry name" value="Mga"/>
    <property type="match status" value="1"/>
</dbReference>
<dbReference type="RefSeq" id="WP_136953546.1">
    <property type="nucleotide sequence ID" value="NZ_CP039712.1"/>
</dbReference>
<evidence type="ECO:0000256" key="2">
    <source>
        <dbReference type="ARBA" id="ARBA00023163"/>
    </source>
</evidence>
<name>A0A4D7CTX8_9ENTE</name>
<gene>
    <name evidence="4" type="ORF">FA707_06975</name>
</gene>
<dbReference type="Proteomes" id="UP000298615">
    <property type="component" value="Chromosome"/>
</dbReference>
<protein>
    <recommendedName>
        <fullName evidence="3">Mga helix-turn-helix domain-containing protein</fullName>
    </recommendedName>
</protein>
<feature type="domain" description="Mga helix-turn-helix" evidence="3">
    <location>
        <begin position="71"/>
        <end position="149"/>
    </location>
</feature>
<dbReference type="PANTHER" id="PTHR30185:SF18">
    <property type="entry name" value="TRANSCRIPTIONAL REGULATOR MTLR"/>
    <property type="match status" value="1"/>
</dbReference>
<accession>A0A4D7CTX8</accession>
<evidence type="ECO:0000313" key="4">
    <source>
        <dbReference type="EMBL" id="QCI86723.1"/>
    </source>
</evidence>
<keyword evidence="2" id="KW-0804">Transcription</keyword>
<dbReference type="Gene3D" id="1.10.10.10">
    <property type="entry name" value="Winged helix-like DNA-binding domain superfamily/Winged helix DNA-binding domain"/>
    <property type="match status" value="1"/>
</dbReference>
<proteinExistence type="predicted"/>
<reference evidence="4 5" key="1">
    <citation type="submission" date="2019-04" db="EMBL/GenBank/DDBJ databases">
        <title>Vagococcus sp. nov., isolated from faeces of yaks (Bos grunniens).</title>
        <authorList>
            <person name="Ge Y."/>
        </authorList>
    </citation>
    <scope>NUCLEOTIDE SEQUENCE [LARGE SCALE GENOMIC DNA]</scope>
    <source>
        <strain evidence="4 5">MN-17</strain>
    </source>
</reference>
<dbReference type="InterPro" id="IPR036388">
    <property type="entry name" value="WH-like_DNA-bd_sf"/>
</dbReference>